<evidence type="ECO:0000313" key="2">
    <source>
        <dbReference type="Proteomes" id="UP000048984"/>
    </source>
</evidence>
<sequence length="86" mass="9301">MLDERKADEVETTVADKKRAAYEIVADAMAEAEAEGIEYEIVTQAALFAVLTELVGHYGEAAVAALAGRLSDRIMAGEYTLVRPLQ</sequence>
<gene>
    <name evidence="1" type="ORF">ABB55_07160</name>
</gene>
<reference evidence="1 2" key="1">
    <citation type="submission" date="2015-09" db="EMBL/GenBank/DDBJ databases">
        <authorList>
            <consortium name="Swine Surveillance"/>
        </authorList>
    </citation>
    <scope>NUCLEOTIDE SEQUENCE [LARGE SCALE GENOMIC DNA]</scope>
    <source>
        <strain evidence="1 2">16</strain>
    </source>
</reference>
<name>A0A0N8GEN7_9HYPH</name>
<proteinExistence type="predicted"/>
<dbReference type="EMBL" id="LJYW01000001">
    <property type="protein sequence ID" value="KPL52033.1"/>
    <property type="molecule type" value="Genomic_DNA"/>
</dbReference>
<dbReference type="STRING" id="665126.ABB55_07160"/>
<reference evidence="1 2" key="2">
    <citation type="submission" date="2015-10" db="EMBL/GenBank/DDBJ databases">
        <title>Draft Genome Sequence of Prosthecomicrobium hirschii ATCC 27832.</title>
        <authorList>
            <person name="Daniel J."/>
            <person name="Givan S.A."/>
            <person name="Brun Y.V."/>
            <person name="Brown P.J."/>
        </authorList>
    </citation>
    <scope>NUCLEOTIDE SEQUENCE [LARGE SCALE GENOMIC DNA]</scope>
    <source>
        <strain evidence="1 2">16</strain>
    </source>
</reference>
<organism evidence="1 2">
    <name type="scientific">Prosthecodimorpha hirschii</name>
    <dbReference type="NCBI Taxonomy" id="665126"/>
    <lineage>
        <taxon>Bacteria</taxon>
        <taxon>Pseudomonadati</taxon>
        <taxon>Pseudomonadota</taxon>
        <taxon>Alphaproteobacteria</taxon>
        <taxon>Hyphomicrobiales</taxon>
        <taxon>Ancalomicrobiaceae</taxon>
        <taxon>Prosthecodimorpha</taxon>
    </lineage>
</organism>
<comment type="caution">
    <text evidence="1">The sequence shown here is derived from an EMBL/GenBank/DDBJ whole genome shotgun (WGS) entry which is preliminary data.</text>
</comment>
<evidence type="ECO:0000313" key="1">
    <source>
        <dbReference type="EMBL" id="KPL52033.1"/>
    </source>
</evidence>
<protein>
    <submittedName>
        <fullName evidence="1">Uncharacterized protein</fullName>
    </submittedName>
</protein>
<keyword evidence="2" id="KW-1185">Reference proteome</keyword>
<dbReference type="AlphaFoldDB" id="A0A0N8GEN7"/>
<dbReference type="OrthoDB" id="9809513at2"/>
<dbReference type="Proteomes" id="UP000048984">
    <property type="component" value="Unassembled WGS sequence"/>
</dbReference>
<accession>A0A0N8GEN7</accession>
<dbReference type="RefSeq" id="WP_054358196.1">
    <property type="nucleotide sequence ID" value="NZ_JAPCYQ010000001.1"/>
</dbReference>